<dbReference type="EMBL" id="SLXH01000002">
    <property type="protein sequence ID" value="TCP20188.1"/>
    <property type="molecule type" value="Genomic_DNA"/>
</dbReference>
<dbReference type="Proteomes" id="UP000295182">
    <property type="component" value="Unassembled WGS sequence"/>
</dbReference>
<keyword evidence="3" id="KW-1185">Reference proteome</keyword>
<dbReference type="OrthoDB" id="8478903at2"/>
<organism evidence="2 3">
    <name type="scientific">Simplicispira metamorpha</name>
    <dbReference type="NCBI Taxonomy" id="80881"/>
    <lineage>
        <taxon>Bacteria</taxon>
        <taxon>Pseudomonadati</taxon>
        <taxon>Pseudomonadota</taxon>
        <taxon>Betaproteobacteria</taxon>
        <taxon>Burkholderiales</taxon>
        <taxon>Comamonadaceae</taxon>
        <taxon>Simplicispira</taxon>
    </lineage>
</organism>
<dbReference type="RefSeq" id="WP_119011868.1">
    <property type="nucleotide sequence ID" value="NZ_QXNC01000001.1"/>
</dbReference>
<dbReference type="Pfam" id="PF12318">
    <property type="entry name" value="FAD-SLDH"/>
    <property type="match status" value="1"/>
</dbReference>
<dbReference type="InterPro" id="IPR006311">
    <property type="entry name" value="TAT_signal"/>
</dbReference>
<evidence type="ECO:0000313" key="3">
    <source>
        <dbReference type="Proteomes" id="UP000295182"/>
    </source>
</evidence>
<evidence type="ECO:0000256" key="1">
    <source>
        <dbReference type="SAM" id="SignalP"/>
    </source>
</evidence>
<comment type="caution">
    <text evidence="2">The sequence shown here is derived from an EMBL/GenBank/DDBJ whole genome shotgun (WGS) entry which is preliminary data.</text>
</comment>
<feature type="signal peptide" evidence="1">
    <location>
        <begin position="1"/>
        <end position="33"/>
    </location>
</feature>
<protein>
    <submittedName>
        <fullName evidence="2">D-sorbitol dehydrogenase-like protein</fullName>
    </submittedName>
</protein>
<name>A0A4R2NG43_9BURK</name>
<proteinExistence type="predicted"/>
<dbReference type="AlphaFoldDB" id="A0A4R2NG43"/>
<sequence length="159" mass="16599">MPLPDPASRRRFLLALSGCVAAIAAPTSSGAWAATGADSISASQVQAFTAVCNALAGTRIANEALARQYLAVLVEHLDSAQREALLALAQLPAGEQIAASLRKPLREVAEFALQLWMSGMVGNDRVLTYLDAPVWSTLSFTKPPGVCGGAFGYWADAPA</sequence>
<dbReference type="PROSITE" id="PS51318">
    <property type="entry name" value="TAT"/>
    <property type="match status" value="1"/>
</dbReference>
<feature type="chain" id="PRO_5020745068" evidence="1">
    <location>
        <begin position="34"/>
        <end position="159"/>
    </location>
</feature>
<evidence type="ECO:0000313" key="2">
    <source>
        <dbReference type="EMBL" id="TCP20188.1"/>
    </source>
</evidence>
<reference evidence="2 3" key="1">
    <citation type="submission" date="2019-03" db="EMBL/GenBank/DDBJ databases">
        <title>Genomic Encyclopedia of Type Strains, Phase IV (KMG-IV): sequencing the most valuable type-strain genomes for metagenomic binning, comparative biology and taxonomic classification.</title>
        <authorList>
            <person name="Goeker M."/>
        </authorList>
    </citation>
    <scope>NUCLEOTIDE SEQUENCE [LARGE SCALE GENOMIC DNA]</scope>
    <source>
        <strain evidence="2 3">DSM 1837</strain>
    </source>
</reference>
<keyword evidence="1" id="KW-0732">Signal</keyword>
<gene>
    <name evidence="2" type="ORF">EV674_102156</name>
</gene>
<accession>A0A4R2NG43</accession>
<dbReference type="InterPro" id="IPR024651">
    <property type="entry name" value="FAD-SLDH_ssu"/>
</dbReference>